<dbReference type="InterPro" id="IPR018391">
    <property type="entry name" value="PQQ_b-propeller_rpt"/>
</dbReference>
<protein>
    <submittedName>
        <fullName evidence="2">Outer membrane protein assembly factor BamB</fullName>
    </submittedName>
</protein>
<dbReference type="EMBL" id="JACHJL010000007">
    <property type="protein sequence ID" value="MBB5936146.1"/>
    <property type="molecule type" value="Genomic_DNA"/>
</dbReference>
<dbReference type="Pfam" id="PF13360">
    <property type="entry name" value="PQQ_2"/>
    <property type="match status" value="1"/>
</dbReference>
<dbReference type="SMART" id="SM00564">
    <property type="entry name" value="PQQ"/>
    <property type="match status" value="2"/>
</dbReference>
<organism evidence="2 3">
    <name type="scientific">Streptomyces zagrosensis</name>
    <dbReference type="NCBI Taxonomy" id="1042984"/>
    <lineage>
        <taxon>Bacteria</taxon>
        <taxon>Bacillati</taxon>
        <taxon>Actinomycetota</taxon>
        <taxon>Actinomycetes</taxon>
        <taxon>Kitasatosporales</taxon>
        <taxon>Streptomycetaceae</taxon>
        <taxon>Streptomyces</taxon>
    </lineage>
</organism>
<dbReference type="Gene3D" id="2.130.10.10">
    <property type="entry name" value="YVTN repeat-like/Quinoprotein amine dehydrogenase"/>
    <property type="match status" value="1"/>
</dbReference>
<keyword evidence="3" id="KW-1185">Reference proteome</keyword>
<dbReference type="InterPro" id="IPR002372">
    <property type="entry name" value="PQQ_rpt_dom"/>
</dbReference>
<dbReference type="PANTHER" id="PTHR34512">
    <property type="entry name" value="CELL SURFACE PROTEIN"/>
    <property type="match status" value="1"/>
</dbReference>
<dbReference type="PANTHER" id="PTHR34512:SF30">
    <property type="entry name" value="OUTER MEMBRANE PROTEIN ASSEMBLY FACTOR BAMB"/>
    <property type="match status" value="1"/>
</dbReference>
<dbReference type="InterPro" id="IPR011047">
    <property type="entry name" value="Quinoprotein_ADH-like_sf"/>
</dbReference>
<comment type="caution">
    <text evidence="2">The sequence shown here is derived from an EMBL/GenBank/DDBJ whole genome shotgun (WGS) entry which is preliminary data.</text>
</comment>
<gene>
    <name evidence="2" type="ORF">FHS42_003221</name>
</gene>
<proteinExistence type="predicted"/>
<dbReference type="Proteomes" id="UP000588098">
    <property type="component" value="Unassembled WGS sequence"/>
</dbReference>
<accession>A0A7W9Q9J7</accession>
<reference evidence="2 3" key="1">
    <citation type="submission" date="2020-08" db="EMBL/GenBank/DDBJ databases">
        <title>Genomic Encyclopedia of Type Strains, Phase III (KMG-III): the genomes of soil and plant-associated and newly described type strains.</title>
        <authorList>
            <person name="Whitman W."/>
        </authorList>
    </citation>
    <scope>NUCLEOTIDE SEQUENCE [LARGE SCALE GENOMIC DNA]</scope>
    <source>
        <strain evidence="2 3">CECT 8305</strain>
    </source>
</reference>
<dbReference type="RefSeq" id="WP_184572776.1">
    <property type="nucleotide sequence ID" value="NZ_JACHJL010000007.1"/>
</dbReference>
<dbReference type="InterPro" id="IPR015943">
    <property type="entry name" value="WD40/YVTN_repeat-like_dom_sf"/>
</dbReference>
<dbReference type="AlphaFoldDB" id="A0A7W9Q9J7"/>
<name>A0A7W9Q9J7_9ACTN</name>
<dbReference type="SUPFAM" id="SSF50998">
    <property type="entry name" value="Quinoprotein alcohol dehydrogenase-like"/>
    <property type="match status" value="1"/>
</dbReference>
<evidence type="ECO:0000313" key="3">
    <source>
        <dbReference type="Proteomes" id="UP000588098"/>
    </source>
</evidence>
<sequence length="247" mass="27306">MVKGSAYLVARASSGGQWHLLAFDLRTGRQRWREPVAEPEDARRPPMLCGAVRGDQLLLCRGLPDTDMFELSAHALADGQKRWSLHESSEGAPPSQLAHDERHLYLTGTSLQAYRLSDGGSEWLFGEPRDVGSSAGETRLYGAPTVRDGVVYCSEGDRGVVAVDAITGSINWLEKDLKGRSLNREVPPVVGAKYVYSLDDKGLRAVDLRTRRAVWTFETDATVLTADHQRGRLYARELRQTFALPLA</sequence>
<feature type="domain" description="Pyrrolo-quinoline quinone repeat" evidence="1">
    <location>
        <begin position="70"/>
        <end position="220"/>
    </location>
</feature>
<evidence type="ECO:0000313" key="2">
    <source>
        <dbReference type="EMBL" id="MBB5936146.1"/>
    </source>
</evidence>
<evidence type="ECO:0000259" key="1">
    <source>
        <dbReference type="Pfam" id="PF13360"/>
    </source>
</evidence>